<evidence type="ECO:0000256" key="2">
    <source>
        <dbReference type="SAM" id="Phobius"/>
    </source>
</evidence>
<feature type="region of interest" description="Disordered" evidence="1">
    <location>
        <begin position="34"/>
        <end position="65"/>
    </location>
</feature>
<dbReference type="Proteomes" id="UP000807469">
    <property type="component" value="Unassembled WGS sequence"/>
</dbReference>
<proteinExistence type="predicted"/>
<gene>
    <name evidence="3" type="ORF">BDN70DRAFT_918630</name>
</gene>
<dbReference type="AlphaFoldDB" id="A0A9P5Z804"/>
<sequence length="218" mass="23798">MSTLKNSRGVPKKLRHVPTECFINDFPRIKQATVRNPVSASSSRNKTASDHVQMPQRVSSSRSIQSANTLVSHLAMSDDHVRLSKEEYAHNTYGSSASSQPSADIAISIPSIPIQNQAYGCISLPQSKHSVCVDDEGSQEGKFVSAPADHKADQREYQSNISRLKASTFAAVHYVDQFSSRLDTMSHIAPFVILAIHGFLCVILVTCISSICIAHLFG</sequence>
<comment type="caution">
    <text evidence="3">The sequence shown here is derived from an EMBL/GenBank/DDBJ whole genome shotgun (WGS) entry which is preliminary data.</text>
</comment>
<keyword evidence="4" id="KW-1185">Reference proteome</keyword>
<name>A0A9P5Z804_9AGAR</name>
<protein>
    <submittedName>
        <fullName evidence="3">Uncharacterized protein</fullName>
    </submittedName>
</protein>
<feature type="compositionally biased region" description="Polar residues" evidence="1">
    <location>
        <begin position="56"/>
        <end position="65"/>
    </location>
</feature>
<reference evidence="3" key="1">
    <citation type="submission" date="2020-11" db="EMBL/GenBank/DDBJ databases">
        <authorList>
            <consortium name="DOE Joint Genome Institute"/>
            <person name="Ahrendt S."/>
            <person name="Riley R."/>
            <person name="Andreopoulos W."/>
            <person name="Labutti K."/>
            <person name="Pangilinan J."/>
            <person name="Ruiz-Duenas F.J."/>
            <person name="Barrasa J.M."/>
            <person name="Sanchez-Garcia M."/>
            <person name="Camarero S."/>
            <person name="Miyauchi S."/>
            <person name="Serrano A."/>
            <person name="Linde D."/>
            <person name="Babiker R."/>
            <person name="Drula E."/>
            <person name="Ayuso-Fernandez I."/>
            <person name="Pacheco R."/>
            <person name="Padilla G."/>
            <person name="Ferreira P."/>
            <person name="Barriuso J."/>
            <person name="Kellner H."/>
            <person name="Castanera R."/>
            <person name="Alfaro M."/>
            <person name="Ramirez L."/>
            <person name="Pisabarro A.G."/>
            <person name="Kuo A."/>
            <person name="Tritt A."/>
            <person name="Lipzen A."/>
            <person name="He G."/>
            <person name="Yan M."/>
            <person name="Ng V."/>
            <person name="Cullen D."/>
            <person name="Martin F."/>
            <person name="Rosso M.-N."/>
            <person name="Henrissat B."/>
            <person name="Hibbett D."/>
            <person name="Martinez A.T."/>
            <person name="Grigoriev I.V."/>
        </authorList>
    </citation>
    <scope>NUCLEOTIDE SEQUENCE</scope>
    <source>
        <strain evidence="3">CIRM-BRFM 674</strain>
    </source>
</reference>
<evidence type="ECO:0000313" key="3">
    <source>
        <dbReference type="EMBL" id="KAF9483123.1"/>
    </source>
</evidence>
<feature type="compositionally biased region" description="Polar residues" evidence="1">
    <location>
        <begin position="34"/>
        <end position="46"/>
    </location>
</feature>
<evidence type="ECO:0000256" key="1">
    <source>
        <dbReference type="SAM" id="MobiDB-lite"/>
    </source>
</evidence>
<dbReference type="EMBL" id="MU155157">
    <property type="protein sequence ID" value="KAF9483123.1"/>
    <property type="molecule type" value="Genomic_DNA"/>
</dbReference>
<feature type="transmembrane region" description="Helical" evidence="2">
    <location>
        <begin position="191"/>
        <end position="217"/>
    </location>
</feature>
<keyword evidence="2" id="KW-1133">Transmembrane helix</keyword>
<organism evidence="3 4">
    <name type="scientific">Pholiota conissans</name>
    <dbReference type="NCBI Taxonomy" id="109636"/>
    <lineage>
        <taxon>Eukaryota</taxon>
        <taxon>Fungi</taxon>
        <taxon>Dikarya</taxon>
        <taxon>Basidiomycota</taxon>
        <taxon>Agaricomycotina</taxon>
        <taxon>Agaricomycetes</taxon>
        <taxon>Agaricomycetidae</taxon>
        <taxon>Agaricales</taxon>
        <taxon>Agaricineae</taxon>
        <taxon>Strophariaceae</taxon>
        <taxon>Pholiota</taxon>
    </lineage>
</organism>
<accession>A0A9P5Z804</accession>
<evidence type="ECO:0000313" key="4">
    <source>
        <dbReference type="Proteomes" id="UP000807469"/>
    </source>
</evidence>
<keyword evidence="2" id="KW-0472">Membrane</keyword>
<keyword evidence="2" id="KW-0812">Transmembrane</keyword>